<organism evidence="2 3">
    <name type="scientific">Araneus ventricosus</name>
    <name type="common">Orbweaver spider</name>
    <name type="synonym">Epeira ventricosa</name>
    <dbReference type="NCBI Taxonomy" id="182803"/>
    <lineage>
        <taxon>Eukaryota</taxon>
        <taxon>Metazoa</taxon>
        <taxon>Ecdysozoa</taxon>
        <taxon>Arthropoda</taxon>
        <taxon>Chelicerata</taxon>
        <taxon>Arachnida</taxon>
        <taxon>Araneae</taxon>
        <taxon>Araneomorphae</taxon>
        <taxon>Entelegynae</taxon>
        <taxon>Araneoidea</taxon>
        <taxon>Araneidae</taxon>
        <taxon>Araneus</taxon>
    </lineage>
</organism>
<evidence type="ECO:0000313" key="2">
    <source>
        <dbReference type="EMBL" id="GBM03433.1"/>
    </source>
</evidence>
<accession>A0A4Y2CGF1</accession>
<name>A0A4Y2CGF1_ARAVE</name>
<evidence type="ECO:0000313" key="3">
    <source>
        <dbReference type="Proteomes" id="UP000499080"/>
    </source>
</evidence>
<feature type="region of interest" description="Disordered" evidence="1">
    <location>
        <begin position="1"/>
        <end position="33"/>
    </location>
</feature>
<evidence type="ECO:0000256" key="1">
    <source>
        <dbReference type="SAM" id="MobiDB-lite"/>
    </source>
</evidence>
<proteinExistence type="predicted"/>
<reference evidence="2 3" key="1">
    <citation type="journal article" date="2019" name="Sci. Rep.">
        <title>Orb-weaving spider Araneus ventricosus genome elucidates the spidroin gene catalogue.</title>
        <authorList>
            <person name="Kono N."/>
            <person name="Nakamura H."/>
            <person name="Ohtoshi R."/>
            <person name="Moran D.A.P."/>
            <person name="Shinohara A."/>
            <person name="Yoshida Y."/>
            <person name="Fujiwara M."/>
            <person name="Mori M."/>
            <person name="Tomita M."/>
            <person name="Arakawa K."/>
        </authorList>
    </citation>
    <scope>NUCLEOTIDE SEQUENCE [LARGE SCALE GENOMIC DNA]</scope>
</reference>
<comment type="caution">
    <text evidence="2">The sequence shown here is derived from an EMBL/GenBank/DDBJ whole genome shotgun (WGS) entry which is preliminary data.</text>
</comment>
<gene>
    <name evidence="2" type="ORF">AVEN_265473_1</name>
</gene>
<dbReference type="Proteomes" id="UP000499080">
    <property type="component" value="Unassembled WGS sequence"/>
</dbReference>
<keyword evidence="3" id="KW-1185">Reference proteome</keyword>
<dbReference type="OrthoDB" id="10342692at2759"/>
<sequence length="103" mass="11587">MIKPNPITIGVTPVADPPPNASSQRIFDPTPGKKRRAKSYLRAFRECPVQQHVPVIPSVWVGRGSFRTYSHSGWSNFSIFYFPPSSQTSSESDEEYKAVIYLV</sequence>
<protein>
    <submittedName>
        <fullName evidence="2">Uncharacterized protein</fullName>
    </submittedName>
</protein>
<dbReference type="AlphaFoldDB" id="A0A4Y2CGF1"/>
<dbReference type="EMBL" id="BGPR01000191">
    <property type="protein sequence ID" value="GBM03433.1"/>
    <property type="molecule type" value="Genomic_DNA"/>
</dbReference>